<dbReference type="PROSITE" id="PS51257">
    <property type="entry name" value="PROKAR_LIPOPROTEIN"/>
    <property type="match status" value="1"/>
</dbReference>
<feature type="region of interest" description="Disordered" evidence="1">
    <location>
        <begin position="283"/>
        <end position="303"/>
    </location>
</feature>
<dbReference type="EMBL" id="VTXW01000010">
    <property type="protein sequence ID" value="NOH34267.1"/>
    <property type="molecule type" value="Genomic_DNA"/>
</dbReference>
<gene>
    <name evidence="3" type="ORF">F0245_12975</name>
</gene>
<dbReference type="AlphaFoldDB" id="A0A7Y4DSG0"/>
<dbReference type="Proteomes" id="UP000525336">
    <property type="component" value="Unassembled WGS sequence"/>
</dbReference>
<name>A0A7Y4DSG0_9VIBR</name>
<comment type="caution">
    <text evidence="3">The sequence shown here is derived from an EMBL/GenBank/DDBJ whole genome shotgun (WGS) entry which is preliminary data.</text>
</comment>
<reference evidence="3 4" key="1">
    <citation type="submission" date="2019-09" db="EMBL/GenBank/DDBJ databases">
        <title>Draft genome sequencing and comparative genomics of hatchery-associated Vibrios.</title>
        <authorList>
            <person name="Kehlet-Delgado H."/>
            <person name="Mueller R.S."/>
        </authorList>
    </citation>
    <scope>NUCLEOTIDE SEQUENCE [LARGE SCALE GENOMIC DNA]</scope>
    <source>
        <strain evidence="3 4">00-90-10</strain>
    </source>
</reference>
<feature type="signal peptide" evidence="2">
    <location>
        <begin position="1"/>
        <end position="19"/>
    </location>
</feature>
<evidence type="ECO:0000313" key="4">
    <source>
        <dbReference type="Proteomes" id="UP000525336"/>
    </source>
</evidence>
<proteinExistence type="predicted"/>
<evidence type="ECO:0000256" key="2">
    <source>
        <dbReference type="SAM" id="SignalP"/>
    </source>
</evidence>
<keyword evidence="2" id="KW-0732">Signal</keyword>
<sequence>MKKVSILAAAIAVALTGCGSDSSNSGITTPAEPSTTNKFIDAAVEGIYYNTSSGLNGVTNSEGEFTAKTSDTVTFFIGGENGLKVGAASNRDVLTPFEAAGKYARALNLAILLQSLDNQFGNTSDEILTIPDMLREPDAATLAKMKDLSLDDTTSVTDFLEAVGVEAANIASENDALTHMQSAFGSMERGDDSANPFITAGKFVRYIDVTQNSDEFIYVHADKLMEEDMFERTRGMTEMTFKVNSAESVTMFAGSNDYSLSESFAEQYLTCVSNSAHQWIDEDSSKQQGCDTNKDGTVDQTNGSVTPDSKFVLNDAFAYKLRDLAQSATADEEFTAEDIEGWKPFDVQKASDLNHYTANNVWDDKDEDSNTSNWIRDTTSGSFDPVTGIYSEIVKKETLGSDASNSPSRVTERVAYYYEIPTKDSERYVDFTGTWETKEYCDNGEVAVSTMVFGATKVTTSGSECGSENGGQSSPEDMGQFDATYAELGAIDYWWFGQTDRASKATLTELNTVVRFCDQDNYVAGSSCNSNDEYFVKWEYQPAGTNWDEGLLIRRKMDNQGDTNGRVSIMQKIN</sequence>
<protein>
    <recommendedName>
        <fullName evidence="5">Chromosome partitioning protein ParA</fullName>
    </recommendedName>
</protein>
<evidence type="ECO:0008006" key="5">
    <source>
        <dbReference type="Google" id="ProtNLM"/>
    </source>
</evidence>
<evidence type="ECO:0000256" key="1">
    <source>
        <dbReference type="SAM" id="MobiDB-lite"/>
    </source>
</evidence>
<evidence type="ECO:0000313" key="3">
    <source>
        <dbReference type="EMBL" id="NOH34267.1"/>
    </source>
</evidence>
<accession>A0A7Y4DSG0</accession>
<dbReference type="RefSeq" id="WP_171368017.1">
    <property type="nucleotide sequence ID" value="NZ_VTXW01000010.1"/>
</dbReference>
<feature type="chain" id="PRO_5030603843" description="Chromosome partitioning protein ParA" evidence="2">
    <location>
        <begin position="20"/>
        <end position="574"/>
    </location>
</feature>
<organism evidence="3 4">
    <name type="scientific">Vibrio chagasii</name>
    <dbReference type="NCBI Taxonomy" id="170679"/>
    <lineage>
        <taxon>Bacteria</taxon>
        <taxon>Pseudomonadati</taxon>
        <taxon>Pseudomonadota</taxon>
        <taxon>Gammaproteobacteria</taxon>
        <taxon>Vibrionales</taxon>
        <taxon>Vibrionaceae</taxon>
        <taxon>Vibrio</taxon>
    </lineage>
</organism>